<evidence type="ECO:0000256" key="1">
    <source>
        <dbReference type="SAM" id="SignalP"/>
    </source>
</evidence>
<sequence>MLTKSPLTAAPACLAAWMLAASAMAMPAGGMVELCTGNGVRLVASPGAPTKPAPMPDCAKVCHLGTTRRKILQD</sequence>
<dbReference type="EMBL" id="SIHO01000002">
    <property type="protein sequence ID" value="TFU03251.1"/>
    <property type="molecule type" value="Genomic_DNA"/>
</dbReference>
<keyword evidence="1" id="KW-0732">Signal</keyword>
<dbReference type="Proteomes" id="UP000297737">
    <property type="component" value="Unassembled WGS sequence"/>
</dbReference>
<dbReference type="RefSeq" id="WP_135245843.1">
    <property type="nucleotide sequence ID" value="NZ_SIHO01000002.1"/>
</dbReference>
<feature type="signal peptide" evidence="1">
    <location>
        <begin position="1"/>
        <end position="25"/>
    </location>
</feature>
<keyword evidence="3" id="KW-1185">Reference proteome</keyword>
<name>A0A4Y9ENA4_9SPHN</name>
<feature type="chain" id="PRO_5021425723" description="Secreted protein" evidence="1">
    <location>
        <begin position="26"/>
        <end position="74"/>
    </location>
</feature>
<proteinExistence type="predicted"/>
<evidence type="ECO:0008006" key="4">
    <source>
        <dbReference type="Google" id="ProtNLM"/>
    </source>
</evidence>
<evidence type="ECO:0000313" key="2">
    <source>
        <dbReference type="EMBL" id="TFU03251.1"/>
    </source>
</evidence>
<dbReference type="AlphaFoldDB" id="A0A4Y9ENA4"/>
<dbReference type="OrthoDB" id="7452458at2"/>
<comment type="caution">
    <text evidence="2">The sequence shown here is derived from an EMBL/GenBank/DDBJ whole genome shotgun (WGS) entry which is preliminary data.</text>
</comment>
<gene>
    <name evidence="2" type="ORF">EUV02_08645</name>
</gene>
<evidence type="ECO:0000313" key="3">
    <source>
        <dbReference type="Proteomes" id="UP000297737"/>
    </source>
</evidence>
<organism evidence="2 3">
    <name type="scientific">Glacieibacterium arshaanense</name>
    <dbReference type="NCBI Taxonomy" id="2511025"/>
    <lineage>
        <taxon>Bacteria</taxon>
        <taxon>Pseudomonadati</taxon>
        <taxon>Pseudomonadota</taxon>
        <taxon>Alphaproteobacteria</taxon>
        <taxon>Sphingomonadales</taxon>
        <taxon>Sphingosinicellaceae</taxon>
        <taxon>Glacieibacterium</taxon>
    </lineage>
</organism>
<accession>A0A4Y9ENA4</accession>
<reference evidence="2 3" key="1">
    <citation type="submission" date="2019-02" db="EMBL/GenBank/DDBJ databases">
        <title>Polymorphobacter sp. isolated from the lake at the Tibet of China.</title>
        <authorList>
            <person name="Li A."/>
        </authorList>
    </citation>
    <scope>NUCLEOTIDE SEQUENCE [LARGE SCALE GENOMIC DNA]</scope>
    <source>
        <strain evidence="2 3">DJ1R-1</strain>
    </source>
</reference>
<protein>
    <recommendedName>
        <fullName evidence="4">Secreted protein</fullName>
    </recommendedName>
</protein>